<keyword evidence="5" id="KW-0067">ATP-binding</keyword>
<dbReference type="OrthoDB" id="5979581at2759"/>
<evidence type="ECO:0000313" key="8">
    <source>
        <dbReference type="Proteomes" id="UP000030686"/>
    </source>
</evidence>
<dbReference type="GO" id="GO:0004674">
    <property type="term" value="F:protein serine/threonine kinase activity"/>
    <property type="evidence" value="ECO:0007669"/>
    <property type="project" value="UniProtKB-KW"/>
</dbReference>
<feature type="domain" description="Protein kinase" evidence="6">
    <location>
        <begin position="1"/>
        <end position="161"/>
    </location>
</feature>
<dbReference type="SUPFAM" id="SSF56112">
    <property type="entry name" value="Protein kinase-like (PK-like)"/>
    <property type="match status" value="1"/>
</dbReference>
<evidence type="ECO:0000256" key="1">
    <source>
        <dbReference type="ARBA" id="ARBA00022527"/>
    </source>
</evidence>
<dbReference type="GO" id="GO:0005634">
    <property type="term" value="C:nucleus"/>
    <property type="evidence" value="ECO:0007669"/>
    <property type="project" value="TreeGrafter"/>
</dbReference>
<dbReference type="InterPro" id="IPR000719">
    <property type="entry name" value="Prot_kinase_dom"/>
</dbReference>
<dbReference type="GO" id="GO:0005524">
    <property type="term" value="F:ATP binding"/>
    <property type="evidence" value="ECO:0007669"/>
    <property type="project" value="UniProtKB-KW"/>
</dbReference>
<evidence type="ECO:0000256" key="4">
    <source>
        <dbReference type="ARBA" id="ARBA00022777"/>
    </source>
</evidence>
<dbReference type="EMBL" id="HG792016">
    <property type="protein sequence ID" value="CDM30831.1"/>
    <property type="molecule type" value="Genomic_DNA"/>
</dbReference>
<dbReference type="GO" id="GO:0043484">
    <property type="term" value="P:regulation of RNA splicing"/>
    <property type="evidence" value="ECO:0007669"/>
    <property type="project" value="TreeGrafter"/>
</dbReference>
<evidence type="ECO:0000256" key="3">
    <source>
        <dbReference type="ARBA" id="ARBA00022741"/>
    </source>
</evidence>
<protein>
    <submittedName>
        <fullName evidence="7">Protein kinase-like domain</fullName>
    </submittedName>
</protein>
<evidence type="ECO:0000313" key="7">
    <source>
        <dbReference type="EMBL" id="CDM30831.1"/>
    </source>
</evidence>
<dbReference type="OMA" id="IRINEFF"/>
<organism evidence="7 8">
    <name type="scientific">Penicillium roqueforti (strain FM164)</name>
    <dbReference type="NCBI Taxonomy" id="1365484"/>
    <lineage>
        <taxon>Eukaryota</taxon>
        <taxon>Fungi</taxon>
        <taxon>Dikarya</taxon>
        <taxon>Ascomycota</taxon>
        <taxon>Pezizomycotina</taxon>
        <taxon>Eurotiomycetes</taxon>
        <taxon>Eurotiomycetidae</taxon>
        <taxon>Eurotiales</taxon>
        <taxon>Aspergillaceae</taxon>
        <taxon>Penicillium</taxon>
    </lineage>
</organism>
<proteinExistence type="predicted"/>
<dbReference type="InterPro" id="IPR051175">
    <property type="entry name" value="CLK_kinases"/>
</dbReference>
<dbReference type="Proteomes" id="UP000030686">
    <property type="component" value="Unassembled WGS sequence"/>
</dbReference>
<dbReference type="STRING" id="1365484.W6Q4G7"/>
<gene>
    <name evidence="7" type="ORF">PROQFM164_S02g000981</name>
</gene>
<dbReference type="InterPro" id="IPR011009">
    <property type="entry name" value="Kinase-like_dom_sf"/>
</dbReference>
<sequence>MQNYGFSDQMGQEERFEGFKKGHYYPPNIGDILRQKYQAPEVMLKAEWSYRIDIWNDGVMAWDLFEGKDLFNGDDPDRKGYSTRAHLAEVIAILGPPPLTLIRRGTRSPEFFSEDDASLHKSEEFLSGRNKEMFLEFMKDMLQWKPEDRITAKELLQDPWLNGRSN</sequence>
<dbReference type="PROSITE" id="PS50011">
    <property type="entry name" value="PROTEIN_KINASE_DOM"/>
    <property type="match status" value="1"/>
</dbReference>
<evidence type="ECO:0000256" key="5">
    <source>
        <dbReference type="ARBA" id="ARBA00022840"/>
    </source>
</evidence>
<dbReference type="PANTHER" id="PTHR45646:SF11">
    <property type="entry name" value="SERINE_THREONINE-PROTEIN KINASE DOA"/>
    <property type="match status" value="1"/>
</dbReference>
<dbReference type="Pfam" id="PF00069">
    <property type="entry name" value="Pkinase"/>
    <property type="match status" value="1"/>
</dbReference>
<evidence type="ECO:0000259" key="6">
    <source>
        <dbReference type="PROSITE" id="PS50011"/>
    </source>
</evidence>
<accession>W6Q4G7</accession>
<keyword evidence="3" id="KW-0547">Nucleotide-binding</keyword>
<keyword evidence="4 7" id="KW-0418">Kinase</keyword>
<keyword evidence="2" id="KW-0808">Transferase</keyword>
<name>W6Q4G7_PENRF</name>
<reference evidence="7" key="1">
    <citation type="journal article" date="2014" name="Nat. Commun.">
        <title>Multiple recent horizontal transfers of a large genomic region in cheese making fungi.</title>
        <authorList>
            <person name="Cheeseman K."/>
            <person name="Ropars J."/>
            <person name="Renault P."/>
            <person name="Dupont J."/>
            <person name="Gouzy J."/>
            <person name="Branca A."/>
            <person name="Abraham A.L."/>
            <person name="Ceppi M."/>
            <person name="Conseiller E."/>
            <person name="Debuchy R."/>
            <person name="Malagnac F."/>
            <person name="Goarin A."/>
            <person name="Silar P."/>
            <person name="Lacoste S."/>
            <person name="Sallet E."/>
            <person name="Bensimon A."/>
            <person name="Giraud T."/>
            <person name="Brygoo Y."/>
        </authorList>
    </citation>
    <scope>NUCLEOTIDE SEQUENCE [LARGE SCALE GENOMIC DNA]</scope>
    <source>
        <strain evidence="7">FM164</strain>
    </source>
</reference>
<dbReference type="Gene3D" id="1.10.510.10">
    <property type="entry name" value="Transferase(Phosphotransferase) domain 1"/>
    <property type="match status" value="1"/>
</dbReference>
<dbReference type="PANTHER" id="PTHR45646">
    <property type="entry name" value="SERINE/THREONINE-PROTEIN KINASE DOA-RELATED"/>
    <property type="match status" value="1"/>
</dbReference>
<evidence type="ECO:0000256" key="2">
    <source>
        <dbReference type="ARBA" id="ARBA00022679"/>
    </source>
</evidence>
<keyword evidence="1" id="KW-0723">Serine/threonine-protein kinase</keyword>
<keyword evidence="8" id="KW-1185">Reference proteome</keyword>
<dbReference type="AlphaFoldDB" id="W6Q4G7"/>